<dbReference type="AlphaFoldDB" id="A0A0G0PZS2"/>
<evidence type="ECO:0000313" key="12">
    <source>
        <dbReference type="Proteomes" id="UP000034539"/>
    </source>
</evidence>
<dbReference type="InterPro" id="IPR001967">
    <property type="entry name" value="Peptidase_S11_N"/>
</dbReference>
<dbReference type="GO" id="GO:0009252">
    <property type="term" value="P:peptidoglycan biosynthetic process"/>
    <property type="evidence" value="ECO:0007669"/>
    <property type="project" value="UniProtKB-KW"/>
</dbReference>
<dbReference type="PRINTS" id="PR00725">
    <property type="entry name" value="DADACBPTASE1"/>
</dbReference>
<comment type="caution">
    <text evidence="11">The sequence shown here is derived from an EMBL/GenBank/DDBJ whole genome shotgun (WGS) entry which is preliminary data.</text>
</comment>
<dbReference type="PANTHER" id="PTHR21581">
    <property type="entry name" value="D-ALANYL-D-ALANINE CARBOXYPEPTIDASE"/>
    <property type="match status" value="1"/>
</dbReference>
<dbReference type="InterPro" id="IPR018044">
    <property type="entry name" value="Peptidase_S11"/>
</dbReference>
<keyword evidence="3" id="KW-0378">Hydrolase</keyword>
<keyword evidence="4" id="KW-0133">Cell shape</keyword>
<dbReference type="GO" id="GO:0008360">
    <property type="term" value="P:regulation of cell shape"/>
    <property type="evidence" value="ECO:0007669"/>
    <property type="project" value="UniProtKB-KW"/>
</dbReference>
<organism evidence="11 12">
    <name type="scientific">Candidatus Gottesmanbacteria bacterium GW2011_GWC2_39_8</name>
    <dbReference type="NCBI Taxonomy" id="1618450"/>
    <lineage>
        <taxon>Bacteria</taxon>
        <taxon>Candidatus Gottesmaniibacteriota</taxon>
    </lineage>
</organism>
<dbReference type="EMBL" id="LBXN01000017">
    <property type="protein sequence ID" value="KKR33423.1"/>
    <property type="molecule type" value="Genomic_DNA"/>
</dbReference>
<dbReference type="InterPro" id="IPR012338">
    <property type="entry name" value="Beta-lactam/transpept-like"/>
</dbReference>
<evidence type="ECO:0000256" key="6">
    <source>
        <dbReference type="ARBA" id="ARBA00023316"/>
    </source>
</evidence>
<keyword evidence="6" id="KW-0961">Cell wall biogenesis/degradation</keyword>
<proteinExistence type="inferred from homology"/>
<evidence type="ECO:0000259" key="10">
    <source>
        <dbReference type="Pfam" id="PF00768"/>
    </source>
</evidence>
<evidence type="ECO:0000256" key="7">
    <source>
        <dbReference type="PIRSR" id="PIRSR618044-1"/>
    </source>
</evidence>
<dbReference type="Gene3D" id="3.40.710.10">
    <property type="entry name" value="DD-peptidase/beta-lactamase superfamily"/>
    <property type="match status" value="1"/>
</dbReference>
<keyword evidence="2" id="KW-0732">Signal</keyword>
<evidence type="ECO:0000256" key="9">
    <source>
        <dbReference type="RuleBase" id="RU004016"/>
    </source>
</evidence>
<feature type="active site" description="Proton acceptor" evidence="7">
    <location>
        <position position="114"/>
    </location>
</feature>
<evidence type="ECO:0000256" key="5">
    <source>
        <dbReference type="ARBA" id="ARBA00022984"/>
    </source>
</evidence>
<evidence type="ECO:0000313" key="11">
    <source>
        <dbReference type="EMBL" id="KKR33423.1"/>
    </source>
</evidence>
<reference evidence="11 12" key="1">
    <citation type="journal article" date="2015" name="Nature">
        <title>rRNA introns, odd ribosomes, and small enigmatic genomes across a large radiation of phyla.</title>
        <authorList>
            <person name="Brown C.T."/>
            <person name="Hug L.A."/>
            <person name="Thomas B.C."/>
            <person name="Sharon I."/>
            <person name="Castelle C.J."/>
            <person name="Singh A."/>
            <person name="Wilkins M.J."/>
            <person name="Williams K.H."/>
            <person name="Banfield J.F."/>
        </authorList>
    </citation>
    <scope>NUCLEOTIDE SEQUENCE [LARGE SCALE GENOMIC DNA]</scope>
</reference>
<comment type="similarity">
    <text evidence="1 9">Belongs to the peptidase S11 family.</text>
</comment>
<evidence type="ECO:0000256" key="3">
    <source>
        <dbReference type="ARBA" id="ARBA00022801"/>
    </source>
</evidence>
<feature type="domain" description="Peptidase S11 D-alanyl-D-alanine carboxypeptidase A N-terminal" evidence="10">
    <location>
        <begin position="79"/>
        <end position="298"/>
    </location>
</feature>
<accession>A0A0G0PZS2</accession>
<keyword evidence="5" id="KW-0573">Peptidoglycan synthesis</keyword>
<feature type="binding site" evidence="8">
    <location>
        <position position="271"/>
    </location>
    <ligand>
        <name>substrate</name>
    </ligand>
</feature>
<dbReference type="GO" id="GO:0071555">
    <property type="term" value="P:cell wall organization"/>
    <property type="evidence" value="ECO:0007669"/>
    <property type="project" value="UniProtKB-KW"/>
</dbReference>
<feature type="active site" description="Acyl-ester intermediate" evidence="7">
    <location>
        <position position="111"/>
    </location>
</feature>
<evidence type="ECO:0000256" key="8">
    <source>
        <dbReference type="PIRSR" id="PIRSR618044-2"/>
    </source>
</evidence>
<gene>
    <name evidence="11" type="ORF">UT63_C0017G0014</name>
</gene>
<name>A0A0G0PZS2_9BACT</name>
<dbReference type="PANTHER" id="PTHR21581:SF33">
    <property type="entry name" value="D-ALANYL-D-ALANINE CARBOXYPEPTIDASE DACB"/>
    <property type="match status" value="1"/>
</dbReference>
<sequence>MKVLNKDSFKKFKKRLSGWFAKYYQRILGFGLLAFLFLLLPSGNIYYNPPVPGVPISSDIPLSLPSPPPYPVNITGLSPEPLTSEGVVVVDLPSGGVIYQKNSDTRLAPASTTKIMTALVSLDKYALDDVVTVKTVVTEGSTMGLVRGEKITVESLLYGALVQSANDAAYALAENYPGGVQKFVEAMNEKLKELHLKSTHFANPMGFEDKNHYTTPYDLAHIAAFALKNKTFAKIVGVPQITVSDVNYTTFHNLKNVNQLLGRVSGVYGVKSGYTEEAGECLVTVVKRGDREILIVLLRSSDRFGETERIINWVFDNYRWENILNLLPVVPTVSLFSVPSATISGIKSR</sequence>
<dbReference type="Pfam" id="PF00768">
    <property type="entry name" value="Peptidase_S11"/>
    <property type="match status" value="1"/>
</dbReference>
<dbReference type="PATRIC" id="fig|1618450.3.peg.474"/>
<dbReference type="SUPFAM" id="SSF56601">
    <property type="entry name" value="beta-lactamase/transpeptidase-like"/>
    <property type="match status" value="1"/>
</dbReference>
<feature type="active site" evidence="7">
    <location>
        <position position="164"/>
    </location>
</feature>
<evidence type="ECO:0000256" key="1">
    <source>
        <dbReference type="ARBA" id="ARBA00007164"/>
    </source>
</evidence>
<dbReference type="GO" id="GO:0006508">
    <property type="term" value="P:proteolysis"/>
    <property type="evidence" value="ECO:0007669"/>
    <property type="project" value="InterPro"/>
</dbReference>
<dbReference type="GO" id="GO:0009002">
    <property type="term" value="F:serine-type D-Ala-D-Ala carboxypeptidase activity"/>
    <property type="evidence" value="ECO:0007669"/>
    <property type="project" value="InterPro"/>
</dbReference>
<evidence type="ECO:0000256" key="4">
    <source>
        <dbReference type="ARBA" id="ARBA00022960"/>
    </source>
</evidence>
<dbReference type="Proteomes" id="UP000034539">
    <property type="component" value="Unassembled WGS sequence"/>
</dbReference>
<protein>
    <recommendedName>
        <fullName evidence="10">Peptidase S11 D-alanyl-D-alanine carboxypeptidase A N-terminal domain-containing protein</fullName>
    </recommendedName>
</protein>
<evidence type="ECO:0000256" key="2">
    <source>
        <dbReference type="ARBA" id="ARBA00022729"/>
    </source>
</evidence>